<name>A0A4Y2K4F8_ARAVE</name>
<evidence type="ECO:0000256" key="1">
    <source>
        <dbReference type="SAM" id="Phobius"/>
    </source>
</evidence>
<protein>
    <submittedName>
        <fullName evidence="2">Uncharacterized protein</fullName>
    </submittedName>
</protein>
<organism evidence="2 3">
    <name type="scientific">Araneus ventricosus</name>
    <name type="common">Orbweaver spider</name>
    <name type="synonym">Epeira ventricosa</name>
    <dbReference type="NCBI Taxonomy" id="182803"/>
    <lineage>
        <taxon>Eukaryota</taxon>
        <taxon>Metazoa</taxon>
        <taxon>Ecdysozoa</taxon>
        <taxon>Arthropoda</taxon>
        <taxon>Chelicerata</taxon>
        <taxon>Arachnida</taxon>
        <taxon>Araneae</taxon>
        <taxon>Araneomorphae</taxon>
        <taxon>Entelegynae</taxon>
        <taxon>Araneoidea</taxon>
        <taxon>Araneidae</taxon>
        <taxon>Araneus</taxon>
    </lineage>
</organism>
<sequence>MTCNTHVMHVKCAEPIRLWFIILVSTIQLFAYFSSCVHTHADGLGLSNVGLLEKCDSNQQCWCRDRIPNYVRLARGVFELSYTVLPPREKPQTLDSRWRSLWKRDIPLHLGGEGKGIISFGADGTGGSLISLCASVENELLA</sequence>
<feature type="transmembrane region" description="Helical" evidence="1">
    <location>
        <begin position="16"/>
        <end position="33"/>
    </location>
</feature>
<keyword evidence="1" id="KW-0812">Transmembrane</keyword>
<gene>
    <name evidence="2" type="ORF">AVEN_128292_1</name>
</gene>
<keyword evidence="3" id="KW-1185">Reference proteome</keyword>
<comment type="caution">
    <text evidence="2">The sequence shown here is derived from an EMBL/GenBank/DDBJ whole genome shotgun (WGS) entry which is preliminary data.</text>
</comment>
<keyword evidence="1" id="KW-1133">Transmembrane helix</keyword>
<reference evidence="2 3" key="1">
    <citation type="journal article" date="2019" name="Sci. Rep.">
        <title>Orb-weaving spider Araneus ventricosus genome elucidates the spidroin gene catalogue.</title>
        <authorList>
            <person name="Kono N."/>
            <person name="Nakamura H."/>
            <person name="Ohtoshi R."/>
            <person name="Moran D.A.P."/>
            <person name="Shinohara A."/>
            <person name="Yoshida Y."/>
            <person name="Fujiwara M."/>
            <person name="Mori M."/>
            <person name="Tomita M."/>
            <person name="Arakawa K."/>
        </authorList>
    </citation>
    <scope>NUCLEOTIDE SEQUENCE [LARGE SCALE GENOMIC DNA]</scope>
</reference>
<evidence type="ECO:0000313" key="2">
    <source>
        <dbReference type="EMBL" id="GBM96152.1"/>
    </source>
</evidence>
<dbReference type="Proteomes" id="UP000499080">
    <property type="component" value="Unassembled WGS sequence"/>
</dbReference>
<dbReference type="EMBL" id="BGPR01004119">
    <property type="protein sequence ID" value="GBM96152.1"/>
    <property type="molecule type" value="Genomic_DNA"/>
</dbReference>
<keyword evidence="1" id="KW-0472">Membrane</keyword>
<evidence type="ECO:0000313" key="3">
    <source>
        <dbReference type="Proteomes" id="UP000499080"/>
    </source>
</evidence>
<dbReference type="AlphaFoldDB" id="A0A4Y2K4F8"/>
<accession>A0A4Y2K4F8</accession>
<proteinExistence type="predicted"/>